<dbReference type="SUPFAM" id="SSF140931">
    <property type="entry name" value="Fic-like"/>
    <property type="match status" value="1"/>
</dbReference>
<dbReference type="PANTHER" id="PTHR13504:SF33">
    <property type="entry name" value="FIC FAMILY PROTEIN"/>
    <property type="match status" value="1"/>
</dbReference>
<proteinExistence type="predicted"/>
<evidence type="ECO:0000313" key="4">
    <source>
        <dbReference type="EMBL" id="NEU70771.1"/>
    </source>
</evidence>
<sequence length="371" mass="42517">MKWIWQLPQWPQFTFDLTKFTHFEREFHRNAGVIIGSLAAVSADEVNELRVTLLSDEALDTSKIEGEILDRDSVQSSIRKQLGLQTDGRRAGPKETGVAQMMVDVVKSYQEPLTRERLFLWHKMIMNGRIDLETIGGYRTHADPMQIVSGRLDMPKVFYEAPPSDRVDVEMNQYIDWFNRAFEAQIPTVIHAGIAHLYFELIHPFEDGNGRIGRIIAEKALAIGARQTLITSLSSTIERDKKAYYQALEQANTSLDITEWLIYFSKKILEAQVYVQEMITFIVDKARYFETYSAQLNDRQAKVALRLFQEGLSGFKGGLSAENYIRITKTSRATATRDLAEMVDIGALKKQGKLRHTRYYLPLQDVAEKEP</sequence>
<dbReference type="Pfam" id="PF13776">
    <property type="entry name" value="DUF4172"/>
    <property type="match status" value="1"/>
</dbReference>
<feature type="active site" evidence="1">
    <location>
        <position position="203"/>
    </location>
</feature>
<name>A0A6M0IT39_9BACT</name>
<evidence type="ECO:0000256" key="1">
    <source>
        <dbReference type="PIRSR" id="PIRSR640198-1"/>
    </source>
</evidence>
<accession>A0A6M0IT39</accession>
<dbReference type="PANTHER" id="PTHR13504">
    <property type="entry name" value="FIDO DOMAIN-CONTAINING PROTEIN DDB_G0283145"/>
    <property type="match status" value="1"/>
</dbReference>
<keyword evidence="2" id="KW-0547">Nucleotide-binding</keyword>
<evidence type="ECO:0000259" key="3">
    <source>
        <dbReference type="PROSITE" id="PS51459"/>
    </source>
</evidence>
<dbReference type="Gene3D" id="1.10.3290.10">
    <property type="entry name" value="Fido-like domain"/>
    <property type="match status" value="1"/>
</dbReference>
<evidence type="ECO:0000313" key="5">
    <source>
        <dbReference type="Proteomes" id="UP000477386"/>
    </source>
</evidence>
<gene>
    <name evidence="4" type="ORF">GK091_28160</name>
</gene>
<dbReference type="GO" id="GO:0005524">
    <property type="term" value="F:ATP binding"/>
    <property type="evidence" value="ECO:0007669"/>
    <property type="project" value="UniProtKB-KW"/>
</dbReference>
<dbReference type="Pfam" id="PF02661">
    <property type="entry name" value="Fic"/>
    <property type="match status" value="1"/>
</dbReference>
<reference evidence="4 5" key="1">
    <citation type="submission" date="2020-02" db="EMBL/GenBank/DDBJ databases">
        <title>Draft genome sequence of two Spirosoma agri KCTC 52727 and Spirosoma terrae KCTC 52035.</title>
        <authorList>
            <person name="Rojas J."/>
            <person name="Ambika Manirajan B."/>
            <person name="Ratering S."/>
            <person name="Suarez C."/>
            <person name="Schnell S."/>
        </authorList>
    </citation>
    <scope>NUCLEOTIDE SEQUENCE [LARGE SCALE GENOMIC DNA]</scope>
    <source>
        <strain evidence="4 5">KCTC 52727</strain>
    </source>
</reference>
<dbReference type="InterPro" id="IPR036388">
    <property type="entry name" value="WH-like_DNA-bd_sf"/>
</dbReference>
<evidence type="ECO:0000256" key="2">
    <source>
        <dbReference type="PIRSR" id="PIRSR640198-2"/>
    </source>
</evidence>
<dbReference type="RefSeq" id="WP_164044082.1">
    <property type="nucleotide sequence ID" value="NZ_JAAGNZ010000008.1"/>
</dbReference>
<dbReference type="InterPro" id="IPR025230">
    <property type="entry name" value="DUF4172"/>
</dbReference>
<keyword evidence="5" id="KW-1185">Reference proteome</keyword>
<dbReference type="Proteomes" id="UP000477386">
    <property type="component" value="Unassembled WGS sequence"/>
</dbReference>
<feature type="binding site" evidence="2">
    <location>
        <begin position="244"/>
        <end position="245"/>
    </location>
    <ligand>
        <name>ATP</name>
        <dbReference type="ChEBI" id="CHEBI:30616"/>
    </ligand>
</feature>
<dbReference type="InterPro" id="IPR040198">
    <property type="entry name" value="Fido_containing"/>
</dbReference>
<dbReference type="PROSITE" id="PS51459">
    <property type="entry name" value="FIDO"/>
    <property type="match status" value="1"/>
</dbReference>
<feature type="domain" description="Fido" evidence="3">
    <location>
        <begin position="113"/>
        <end position="266"/>
    </location>
</feature>
<protein>
    <submittedName>
        <fullName evidence="4">Fic family protein</fullName>
    </submittedName>
</protein>
<feature type="binding site" evidence="2">
    <location>
        <begin position="207"/>
        <end position="214"/>
    </location>
    <ligand>
        <name>ATP</name>
        <dbReference type="ChEBI" id="CHEBI:30616"/>
    </ligand>
</feature>
<dbReference type="Gene3D" id="1.10.10.10">
    <property type="entry name" value="Winged helix-like DNA-binding domain superfamily/Winged helix DNA-binding domain"/>
    <property type="match status" value="1"/>
</dbReference>
<feature type="binding site" evidence="2">
    <location>
        <position position="252"/>
    </location>
    <ligand>
        <name>ATP</name>
        <dbReference type="ChEBI" id="CHEBI:30616"/>
    </ligand>
</feature>
<comment type="caution">
    <text evidence="4">The sequence shown here is derived from an EMBL/GenBank/DDBJ whole genome shotgun (WGS) entry which is preliminary data.</text>
</comment>
<dbReference type="EMBL" id="JAAGNZ010000008">
    <property type="protein sequence ID" value="NEU70771.1"/>
    <property type="molecule type" value="Genomic_DNA"/>
</dbReference>
<dbReference type="AlphaFoldDB" id="A0A6M0IT39"/>
<dbReference type="InterPro" id="IPR003812">
    <property type="entry name" value="Fido"/>
</dbReference>
<keyword evidence="2" id="KW-0067">ATP-binding</keyword>
<dbReference type="InterPro" id="IPR036597">
    <property type="entry name" value="Fido-like_dom_sf"/>
</dbReference>
<organism evidence="4 5">
    <name type="scientific">Spirosoma agri</name>
    <dbReference type="NCBI Taxonomy" id="1987381"/>
    <lineage>
        <taxon>Bacteria</taxon>
        <taxon>Pseudomonadati</taxon>
        <taxon>Bacteroidota</taxon>
        <taxon>Cytophagia</taxon>
        <taxon>Cytophagales</taxon>
        <taxon>Cytophagaceae</taxon>
        <taxon>Spirosoma</taxon>
    </lineage>
</organism>